<reference evidence="6" key="1">
    <citation type="submission" date="2017-07" db="EMBL/GenBank/DDBJ databases">
        <title>Taro Niue Genome Assembly and Annotation.</title>
        <authorList>
            <person name="Atibalentja N."/>
            <person name="Keating K."/>
            <person name="Fields C.J."/>
        </authorList>
    </citation>
    <scope>NUCLEOTIDE SEQUENCE</scope>
    <source>
        <strain evidence="6">Niue_2</strain>
        <tissue evidence="6">Leaf</tissue>
    </source>
</reference>
<proteinExistence type="inferred from homology"/>
<dbReference type="AlphaFoldDB" id="A0A843X2H1"/>
<dbReference type="InterPro" id="IPR001752">
    <property type="entry name" value="Kinesin_motor_dom"/>
</dbReference>
<name>A0A843X2H1_COLES</name>
<comment type="caution">
    <text evidence="3">Lacks conserved residue(s) required for the propagation of feature annotation.</text>
</comment>
<evidence type="ECO:0000256" key="2">
    <source>
        <dbReference type="ARBA" id="ARBA00023175"/>
    </source>
</evidence>
<evidence type="ECO:0000256" key="1">
    <source>
        <dbReference type="ARBA" id="ARBA00022701"/>
    </source>
</evidence>
<feature type="compositionally biased region" description="Polar residues" evidence="4">
    <location>
        <begin position="176"/>
        <end position="188"/>
    </location>
</feature>
<feature type="compositionally biased region" description="Low complexity" evidence="4">
    <location>
        <begin position="8"/>
        <end position="20"/>
    </location>
</feature>
<evidence type="ECO:0000256" key="3">
    <source>
        <dbReference type="PROSITE-ProRule" id="PRU00283"/>
    </source>
</evidence>
<comment type="caution">
    <text evidence="6">The sequence shown here is derived from an EMBL/GenBank/DDBJ whole genome shotgun (WGS) entry which is preliminary data.</text>
</comment>
<dbReference type="Pfam" id="PF00225">
    <property type="entry name" value="Kinesin"/>
    <property type="match status" value="1"/>
</dbReference>
<dbReference type="Proteomes" id="UP000652761">
    <property type="component" value="Unassembled WGS sequence"/>
</dbReference>
<dbReference type="GO" id="GO:0005874">
    <property type="term" value="C:microtubule"/>
    <property type="evidence" value="ECO:0007669"/>
    <property type="project" value="UniProtKB-KW"/>
</dbReference>
<feature type="domain" description="Kinesin motor" evidence="5">
    <location>
        <begin position="215"/>
        <end position="305"/>
    </location>
</feature>
<feature type="compositionally biased region" description="Low complexity" evidence="4">
    <location>
        <begin position="117"/>
        <end position="175"/>
    </location>
</feature>
<protein>
    <recommendedName>
        <fullName evidence="5">Kinesin motor domain-containing protein</fullName>
    </recommendedName>
</protein>
<dbReference type="GO" id="GO:0007018">
    <property type="term" value="P:microtubule-based movement"/>
    <property type="evidence" value="ECO:0007669"/>
    <property type="project" value="InterPro"/>
</dbReference>
<evidence type="ECO:0000313" key="6">
    <source>
        <dbReference type="EMBL" id="MQM13608.1"/>
    </source>
</evidence>
<dbReference type="EMBL" id="NMUH01005753">
    <property type="protein sequence ID" value="MQM13608.1"/>
    <property type="molecule type" value="Genomic_DNA"/>
</dbReference>
<evidence type="ECO:0000256" key="4">
    <source>
        <dbReference type="SAM" id="MobiDB-lite"/>
    </source>
</evidence>
<dbReference type="SUPFAM" id="SSF52540">
    <property type="entry name" value="P-loop containing nucleoside triphosphate hydrolases"/>
    <property type="match status" value="1"/>
</dbReference>
<dbReference type="GO" id="GO:0008017">
    <property type="term" value="F:microtubule binding"/>
    <property type="evidence" value="ECO:0007669"/>
    <property type="project" value="InterPro"/>
</dbReference>
<dbReference type="GO" id="GO:0005524">
    <property type="term" value="F:ATP binding"/>
    <property type="evidence" value="ECO:0007669"/>
    <property type="project" value="InterPro"/>
</dbReference>
<gene>
    <name evidence="6" type="ORF">Taro_046531</name>
</gene>
<dbReference type="InterPro" id="IPR027417">
    <property type="entry name" value="P-loop_NTPase"/>
</dbReference>
<feature type="region of interest" description="Disordered" evidence="4">
    <location>
        <begin position="1"/>
        <end position="79"/>
    </location>
</feature>
<keyword evidence="1" id="KW-0493">Microtubule</keyword>
<dbReference type="OrthoDB" id="782632at2759"/>
<dbReference type="PANTHER" id="PTHR47968:SF33">
    <property type="entry name" value="KINESIN-LIKE PROTEIN KIN-7C, MITOCHONDRIAL ISOFORM X1"/>
    <property type="match status" value="1"/>
</dbReference>
<evidence type="ECO:0000259" key="5">
    <source>
        <dbReference type="PROSITE" id="PS50067"/>
    </source>
</evidence>
<comment type="similarity">
    <text evidence="3">Belongs to the TRAFAC class myosin-kinesin ATPase superfamily. Kinesin family.</text>
</comment>
<feature type="compositionally biased region" description="Low complexity" evidence="4">
    <location>
        <begin position="61"/>
        <end position="76"/>
    </location>
</feature>
<keyword evidence="2" id="KW-0505">Motor protein</keyword>
<accession>A0A843X2H1</accession>
<dbReference type="InterPro" id="IPR027640">
    <property type="entry name" value="Kinesin-like_fam"/>
</dbReference>
<evidence type="ECO:0000313" key="7">
    <source>
        <dbReference type="Proteomes" id="UP000652761"/>
    </source>
</evidence>
<keyword evidence="7" id="KW-1185">Reference proteome</keyword>
<feature type="compositionally biased region" description="Basic and acidic residues" evidence="4">
    <location>
        <begin position="49"/>
        <end position="59"/>
    </location>
</feature>
<organism evidence="6 7">
    <name type="scientific">Colocasia esculenta</name>
    <name type="common">Wild taro</name>
    <name type="synonym">Arum esculentum</name>
    <dbReference type="NCBI Taxonomy" id="4460"/>
    <lineage>
        <taxon>Eukaryota</taxon>
        <taxon>Viridiplantae</taxon>
        <taxon>Streptophyta</taxon>
        <taxon>Embryophyta</taxon>
        <taxon>Tracheophyta</taxon>
        <taxon>Spermatophyta</taxon>
        <taxon>Magnoliopsida</taxon>
        <taxon>Liliopsida</taxon>
        <taxon>Araceae</taxon>
        <taxon>Aroideae</taxon>
        <taxon>Colocasieae</taxon>
        <taxon>Colocasia</taxon>
    </lineage>
</organism>
<sequence>MRKASRILSPPTYLTLPSTPRKQNEQDTGHASFQHLDPWRDPLVWRPKTGSEHVSDHRRASLSSSLHLPHIPSPSICGNPRELDSAGFLHSDLRELDRQLLPFGGSGVVAPPPAEMSTFSMRSSQRSSISPFRSRKASSSAAAPSAPGKPAGRPTTPSSSSLSSSARPTTPSSLSGRPTTPLSVSRQPNPGRPSPMSPTTPSTSDRSEFSKSKENVTVTVRFRPLSAREINKGDEIAWYADGDYTVRNEYNASVAYSFDRVFGPATTTRHVYDAAAQHVVSGAMQGINGKCLVPLRHSVCIWRYQ</sequence>
<dbReference type="InterPro" id="IPR036961">
    <property type="entry name" value="Kinesin_motor_dom_sf"/>
</dbReference>
<dbReference type="PANTHER" id="PTHR47968">
    <property type="entry name" value="CENTROMERE PROTEIN E"/>
    <property type="match status" value="1"/>
</dbReference>
<feature type="region of interest" description="Disordered" evidence="4">
    <location>
        <begin position="104"/>
        <end position="212"/>
    </location>
</feature>
<dbReference type="PROSITE" id="PS50067">
    <property type="entry name" value="KINESIN_MOTOR_2"/>
    <property type="match status" value="1"/>
</dbReference>
<dbReference type="Gene3D" id="3.40.850.10">
    <property type="entry name" value="Kinesin motor domain"/>
    <property type="match status" value="1"/>
</dbReference>
<dbReference type="GO" id="GO:0003777">
    <property type="term" value="F:microtubule motor activity"/>
    <property type="evidence" value="ECO:0007669"/>
    <property type="project" value="InterPro"/>
</dbReference>